<gene>
    <name evidence="5" type="primary">arsC</name>
    <name evidence="5" type="ORF">AACH00_08705</name>
</gene>
<comment type="caution">
    <text evidence="5">The sequence shown here is derived from an EMBL/GenBank/DDBJ whole genome shotgun (WGS) entry which is preliminary data.</text>
</comment>
<evidence type="ECO:0000313" key="5">
    <source>
        <dbReference type="EMBL" id="MEK8046421.1"/>
    </source>
</evidence>
<comment type="similarity">
    <text evidence="1 3 4">Belongs to the ArsC family.</text>
</comment>
<dbReference type="Gene3D" id="3.40.30.10">
    <property type="entry name" value="Glutaredoxin"/>
    <property type="match status" value="1"/>
</dbReference>
<dbReference type="InterPro" id="IPR006659">
    <property type="entry name" value="Arsenate_reductase"/>
</dbReference>
<dbReference type="InterPro" id="IPR036249">
    <property type="entry name" value="Thioredoxin-like_sf"/>
</dbReference>
<evidence type="ECO:0000256" key="2">
    <source>
        <dbReference type="ARBA" id="ARBA00023002"/>
    </source>
</evidence>
<dbReference type="EMBL" id="JBBUTI010000005">
    <property type="protein sequence ID" value="MEK8046421.1"/>
    <property type="molecule type" value="Genomic_DNA"/>
</dbReference>
<protein>
    <recommendedName>
        <fullName evidence="4">Arsenate reductase</fullName>
        <ecNumber evidence="4">1.20.4.1</ecNumber>
    </recommendedName>
</protein>
<dbReference type="EC" id="1.20.4.1" evidence="4"/>
<dbReference type="InterPro" id="IPR006660">
    <property type="entry name" value="Arsenate_reductase-like"/>
</dbReference>
<evidence type="ECO:0000256" key="1">
    <source>
        <dbReference type="ARBA" id="ARBA00007198"/>
    </source>
</evidence>
<dbReference type="PANTHER" id="PTHR30041:SF4">
    <property type="entry name" value="ARSENATE REDUCTASE"/>
    <property type="match status" value="1"/>
</dbReference>
<dbReference type="PROSITE" id="PS51353">
    <property type="entry name" value="ARSC"/>
    <property type="match status" value="1"/>
</dbReference>
<evidence type="ECO:0000256" key="3">
    <source>
        <dbReference type="PROSITE-ProRule" id="PRU01282"/>
    </source>
</evidence>
<dbReference type="Pfam" id="PF03960">
    <property type="entry name" value="ArsC"/>
    <property type="match status" value="1"/>
</dbReference>
<evidence type="ECO:0000313" key="6">
    <source>
        <dbReference type="Proteomes" id="UP001379945"/>
    </source>
</evidence>
<sequence length="127" mass="13518">MSFTIYHNARCSNSRGALALLNAAGIMPVVVDYMATPPSAATLTQLLSDAGLTARELIRSKEAAYAELGLDRPELGEAAMIEAMCAHPALINRPLVSSPVGTLLCRPPERVQILIDAFLAQPTEGTR</sequence>
<proteinExistence type="inferred from homology"/>
<dbReference type="Proteomes" id="UP001379945">
    <property type="component" value="Unassembled WGS sequence"/>
</dbReference>
<accession>A0ABU9C3H3</accession>
<name>A0ABU9C3H3_9BURK</name>
<keyword evidence="2 4" id="KW-0560">Oxidoreductase</keyword>
<organism evidence="5 6">
    <name type="scientific">Ideonella margarita</name>
    <dbReference type="NCBI Taxonomy" id="2984191"/>
    <lineage>
        <taxon>Bacteria</taxon>
        <taxon>Pseudomonadati</taxon>
        <taxon>Pseudomonadota</taxon>
        <taxon>Betaproteobacteria</taxon>
        <taxon>Burkholderiales</taxon>
        <taxon>Sphaerotilaceae</taxon>
        <taxon>Ideonella</taxon>
    </lineage>
</organism>
<dbReference type="NCBIfam" id="TIGR00014">
    <property type="entry name" value="arsC"/>
    <property type="match status" value="1"/>
</dbReference>
<dbReference type="CDD" id="cd03034">
    <property type="entry name" value="ArsC_ArsC"/>
    <property type="match status" value="1"/>
</dbReference>
<comment type="catalytic activity">
    <reaction evidence="4">
        <text>[glutaredoxin]-dithiol + arsenate + glutathione + H(+) = glutathionyl-S-S-[glutaredoxin] + arsenite + H2O</text>
        <dbReference type="Rhea" id="RHEA:22016"/>
        <dbReference type="Rhea" id="RHEA-COMP:10729"/>
        <dbReference type="Rhea" id="RHEA-COMP:17668"/>
        <dbReference type="ChEBI" id="CHEBI:15377"/>
        <dbReference type="ChEBI" id="CHEBI:15378"/>
        <dbReference type="ChEBI" id="CHEBI:29242"/>
        <dbReference type="ChEBI" id="CHEBI:29950"/>
        <dbReference type="ChEBI" id="CHEBI:48597"/>
        <dbReference type="ChEBI" id="CHEBI:57925"/>
        <dbReference type="ChEBI" id="CHEBI:146199"/>
        <dbReference type="EC" id="1.20.4.1"/>
    </reaction>
</comment>
<dbReference type="SUPFAM" id="SSF52833">
    <property type="entry name" value="Thioredoxin-like"/>
    <property type="match status" value="1"/>
</dbReference>
<dbReference type="PANTHER" id="PTHR30041">
    <property type="entry name" value="ARSENATE REDUCTASE"/>
    <property type="match status" value="1"/>
</dbReference>
<dbReference type="GO" id="GO:0008794">
    <property type="term" value="F:arsenate reductase (glutaredoxin) activity"/>
    <property type="evidence" value="ECO:0007669"/>
    <property type="project" value="UniProtKB-EC"/>
</dbReference>
<dbReference type="RefSeq" id="WP_341398708.1">
    <property type="nucleotide sequence ID" value="NZ_JBBUTI010000005.1"/>
</dbReference>
<evidence type="ECO:0000256" key="4">
    <source>
        <dbReference type="RuleBase" id="RU362029"/>
    </source>
</evidence>
<keyword evidence="6" id="KW-1185">Reference proteome</keyword>
<reference evidence="5 6" key="1">
    <citation type="submission" date="2024-04" db="EMBL/GenBank/DDBJ databases">
        <title>Novel species of the genus Ideonella isolated from streams.</title>
        <authorList>
            <person name="Lu H."/>
        </authorList>
    </citation>
    <scope>NUCLEOTIDE SEQUENCE [LARGE SCALE GENOMIC DNA]</scope>
    <source>
        <strain evidence="5 6">LYT19W</strain>
    </source>
</reference>